<proteinExistence type="predicted"/>
<feature type="transmembrane region" description="Helical" evidence="2">
    <location>
        <begin position="176"/>
        <end position="200"/>
    </location>
</feature>
<name>H6N1S9_GORPV</name>
<dbReference type="HOGENOM" id="CLU_1341677_0_0_11"/>
<feature type="compositionally biased region" description="Basic and acidic residues" evidence="1">
    <location>
        <begin position="1"/>
        <end position="14"/>
    </location>
</feature>
<evidence type="ECO:0000256" key="2">
    <source>
        <dbReference type="SAM" id="Phobius"/>
    </source>
</evidence>
<dbReference type="eggNOG" id="ENOG5030TXY">
    <property type="taxonomic scope" value="Bacteria"/>
</dbReference>
<evidence type="ECO:0000313" key="4">
    <source>
        <dbReference type="Proteomes" id="UP000009154"/>
    </source>
</evidence>
<dbReference type="EMBL" id="CP003119">
    <property type="protein sequence ID" value="AFA74599.1"/>
    <property type="molecule type" value="Genomic_DNA"/>
</dbReference>
<dbReference type="AlphaFoldDB" id="H6N1S9"/>
<dbReference type="Proteomes" id="UP000009154">
    <property type="component" value="Chromosome"/>
</dbReference>
<keyword evidence="2" id="KW-0472">Membrane</keyword>
<accession>H6N1S9</accession>
<feature type="transmembrane region" description="Helical" evidence="2">
    <location>
        <begin position="141"/>
        <end position="164"/>
    </location>
</feature>
<keyword evidence="4" id="KW-1185">Reference proteome</keyword>
<keyword evidence="2" id="KW-1133">Transmembrane helix</keyword>
<organism evidence="3 4">
    <name type="scientific">Gordonia polyisoprenivorans (strain DSM 44266 / VH2)</name>
    <dbReference type="NCBI Taxonomy" id="1112204"/>
    <lineage>
        <taxon>Bacteria</taxon>
        <taxon>Bacillati</taxon>
        <taxon>Actinomycetota</taxon>
        <taxon>Actinomycetes</taxon>
        <taxon>Mycobacteriales</taxon>
        <taxon>Gordoniaceae</taxon>
        <taxon>Gordonia</taxon>
    </lineage>
</organism>
<feature type="compositionally biased region" description="Basic and acidic residues" evidence="1">
    <location>
        <begin position="56"/>
        <end position="68"/>
    </location>
</feature>
<feature type="region of interest" description="Disordered" evidence="1">
    <location>
        <begin position="1"/>
        <end position="74"/>
    </location>
</feature>
<protein>
    <submittedName>
        <fullName evidence="3">Putative membrane protein</fullName>
    </submittedName>
</protein>
<keyword evidence="2" id="KW-0812">Transmembrane</keyword>
<evidence type="ECO:0000256" key="1">
    <source>
        <dbReference type="SAM" id="MobiDB-lite"/>
    </source>
</evidence>
<sequence length="204" mass="21167">MAEPGDCRDIDAEGGRCANRSGHRPIVPAVTDRHVRWPEVNDLVDESVEPGTPHPETPHPETPDHETPDFENPLFEVPSARSDVMDGPLPPIGDLWGRAELDPIPELRTSGVGPVVYPRGRTAPAATAAVVCGAASVPLTLALGIGGVLGILAIILGVTAVRTIRRTPGMRGTGRAVASIVMGTGSALVGLPILALVLMVGSLL</sequence>
<evidence type="ECO:0000313" key="3">
    <source>
        <dbReference type="EMBL" id="AFA74599.1"/>
    </source>
</evidence>
<reference evidence="3 4" key="1">
    <citation type="journal article" date="2012" name="Appl. Environ. Microbiol.">
        <title>Involvement of two latex-clearing proteins during rubber degradation and insights into the subsequent degradation pathway revealed by the genome sequence of Gordonia polyisoprenivorans strain VH2.</title>
        <authorList>
            <person name="Hiessl S."/>
            <person name="Schuldes J."/>
            <person name="Thurmer A."/>
            <person name="Halbsguth T."/>
            <person name="Broker D."/>
            <person name="Angelov A."/>
            <person name="Liebl W."/>
            <person name="Daniel R."/>
            <person name="Steinbuchel A."/>
        </authorList>
    </citation>
    <scope>NUCLEOTIDE SEQUENCE [LARGE SCALE GENOMIC DNA]</scope>
    <source>
        <strain evidence="4">DSM 44266 / VH2</strain>
    </source>
</reference>
<gene>
    <name evidence="3" type="ordered locus">GPOL_c35870</name>
</gene>
<dbReference type="KEGG" id="gpo:GPOL_c35870"/>